<evidence type="ECO:0000256" key="1">
    <source>
        <dbReference type="ARBA" id="ARBA00004141"/>
    </source>
</evidence>
<comment type="subcellular location">
    <subcellularLocation>
        <location evidence="1">Membrane</location>
        <topology evidence="1">Multi-pass membrane protein</topology>
    </subcellularLocation>
</comment>
<dbReference type="Gene3D" id="1.20.1260.100">
    <property type="entry name" value="TspO/MBR protein"/>
    <property type="match status" value="1"/>
</dbReference>
<feature type="signal peptide" evidence="7">
    <location>
        <begin position="1"/>
        <end position="21"/>
    </location>
</feature>
<dbReference type="InterPro" id="IPR004307">
    <property type="entry name" value="TspO_MBR"/>
</dbReference>
<comment type="caution">
    <text evidence="8">The sequence shown here is derived from an EMBL/GenBank/DDBJ whole genome shotgun (WGS) entry which is preliminary data.</text>
</comment>
<evidence type="ECO:0000256" key="2">
    <source>
        <dbReference type="ARBA" id="ARBA00007524"/>
    </source>
</evidence>
<evidence type="ECO:0000256" key="5">
    <source>
        <dbReference type="ARBA" id="ARBA00023136"/>
    </source>
</evidence>
<dbReference type="PANTHER" id="PTHR10057:SF6">
    <property type="entry name" value="TRANSLOCATOR PROTEIN HOMOLOG"/>
    <property type="match status" value="1"/>
</dbReference>
<protein>
    <submittedName>
        <fullName evidence="8">Uncharacterized protein</fullName>
    </submittedName>
</protein>
<comment type="similarity">
    <text evidence="2">Belongs to the TspO/BZRP family.</text>
</comment>
<evidence type="ECO:0000256" key="6">
    <source>
        <dbReference type="SAM" id="Phobius"/>
    </source>
</evidence>
<dbReference type="AlphaFoldDB" id="A0AAN7GNG5"/>
<dbReference type="PANTHER" id="PTHR10057">
    <property type="entry name" value="PERIPHERAL-TYPE BENZODIAZEPINE RECEPTOR"/>
    <property type="match status" value="1"/>
</dbReference>
<dbReference type="Proteomes" id="UP001345219">
    <property type="component" value="Chromosome 1"/>
</dbReference>
<reference evidence="8 9" key="1">
    <citation type="journal article" date="2023" name="Hortic Res">
        <title>Pangenome of water caltrop reveals structural variations and asymmetric subgenome divergence after allopolyploidization.</title>
        <authorList>
            <person name="Zhang X."/>
            <person name="Chen Y."/>
            <person name="Wang L."/>
            <person name="Yuan Y."/>
            <person name="Fang M."/>
            <person name="Shi L."/>
            <person name="Lu R."/>
            <person name="Comes H.P."/>
            <person name="Ma Y."/>
            <person name="Chen Y."/>
            <person name="Huang G."/>
            <person name="Zhou Y."/>
            <person name="Zheng Z."/>
            <person name="Qiu Y."/>
        </authorList>
    </citation>
    <scope>NUCLEOTIDE SEQUENCE [LARGE SCALE GENOMIC DNA]</scope>
    <source>
        <tissue evidence="8">Roots</tissue>
    </source>
</reference>
<evidence type="ECO:0000256" key="4">
    <source>
        <dbReference type="ARBA" id="ARBA00022989"/>
    </source>
</evidence>
<keyword evidence="5 6" id="KW-0472">Membrane</keyword>
<organism evidence="8 9">
    <name type="scientific">Trapa incisa</name>
    <dbReference type="NCBI Taxonomy" id="236973"/>
    <lineage>
        <taxon>Eukaryota</taxon>
        <taxon>Viridiplantae</taxon>
        <taxon>Streptophyta</taxon>
        <taxon>Embryophyta</taxon>
        <taxon>Tracheophyta</taxon>
        <taxon>Spermatophyta</taxon>
        <taxon>Magnoliopsida</taxon>
        <taxon>eudicotyledons</taxon>
        <taxon>Gunneridae</taxon>
        <taxon>Pentapetalae</taxon>
        <taxon>rosids</taxon>
        <taxon>malvids</taxon>
        <taxon>Myrtales</taxon>
        <taxon>Lythraceae</taxon>
        <taxon>Trapa</taxon>
    </lineage>
</organism>
<dbReference type="InterPro" id="IPR038330">
    <property type="entry name" value="TspO/MBR-related_sf"/>
</dbReference>
<evidence type="ECO:0000313" key="8">
    <source>
        <dbReference type="EMBL" id="KAK4742667.1"/>
    </source>
</evidence>
<evidence type="ECO:0000256" key="3">
    <source>
        <dbReference type="ARBA" id="ARBA00022692"/>
    </source>
</evidence>
<keyword evidence="3 6" id="KW-0812">Transmembrane</keyword>
<keyword evidence="7" id="KW-0732">Signal</keyword>
<feature type="chain" id="PRO_5042941686" evidence="7">
    <location>
        <begin position="22"/>
        <end position="212"/>
    </location>
</feature>
<feature type="transmembrane region" description="Helical" evidence="6">
    <location>
        <begin position="80"/>
        <end position="100"/>
    </location>
</feature>
<accession>A0AAN7GNG5</accession>
<proteinExistence type="inferred from homology"/>
<name>A0AAN7GNG5_9MYRT</name>
<evidence type="ECO:0000256" key="7">
    <source>
        <dbReference type="SAM" id="SignalP"/>
    </source>
</evidence>
<keyword evidence="9" id="KW-1185">Reference proteome</keyword>
<dbReference type="CDD" id="cd15904">
    <property type="entry name" value="TSPO_MBR"/>
    <property type="match status" value="1"/>
</dbReference>
<evidence type="ECO:0000313" key="9">
    <source>
        <dbReference type="Proteomes" id="UP001345219"/>
    </source>
</evidence>
<feature type="transmembrane region" description="Helical" evidence="6">
    <location>
        <begin position="45"/>
        <end position="68"/>
    </location>
</feature>
<sequence length="212" mass="22950">MAPRALLSLWVSLVIPFSLNAAVVFRFGSGRMLDGIPNKPWWVPPLWLIHTASLGSALLMSIASWLVWARGQLRVDSDALPLYVAQVSLAAMWNPLVLVIGSCWSGSVLGLANFGTLVACKVSFEKATRLAGDIDGHGGDDQKQSTADMTAFVQNLLQQMVSGAHNLVICYFLSLSFGHNVKFAGFPMASVCSNQGSRPCLTPSSLRLMRWV</sequence>
<dbReference type="EMBL" id="JAXIOK010000023">
    <property type="protein sequence ID" value="KAK4742667.1"/>
    <property type="molecule type" value="Genomic_DNA"/>
</dbReference>
<dbReference type="GO" id="GO:0016020">
    <property type="term" value="C:membrane"/>
    <property type="evidence" value="ECO:0007669"/>
    <property type="project" value="UniProtKB-SubCell"/>
</dbReference>
<dbReference type="Pfam" id="PF03073">
    <property type="entry name" value="TspO_MBR"/>
    <property type="match status" value="1"/>
</dbReference>
<gene>
    <name evidence="8" type="ORF">SAY87_000668</name>
</gene>
<keyword evidence="4 6" id="KW-1133">Transmembrane helix</keyword>